<sequence>MKHYLIKTDEVAKSSIRQLVDYASASTLATAVACTATNFLQVIKTRTQVAASSEVGRIRPDDKESVIKVARNLIKEVGLLRASVKGLHMNLLHAMPASVLGMVIIEAIEPENASNEQVL</sequence>
<proteinExistence type="predicted"/>
<name>A0A167EHR5_9ASCO</name>
<organism evidence="5 6">
    <name type="scientific">Sugiyamaella lignohabitans</name>
    <dbReference type="NCBI Taxonomy" id="796027"/>
    <lineage>
        <taxon>Eukaryota</taxon>
        <taxon>Fungi</taxon>
        <taxon>Dikarya</taxon>
        <taxon>Ascomycota</taxon>
        <taxon>Saccharomycotina</taxon>
        <taxon>Dipodascomycetes</taxon>
        <taxon>Dipodascales</taxon>
        <taxon>Trichomonascaceae</taxon>
        <taxon>Sugiyamaella</taxon>
    </lineage>
</organism>
<dbReference type="SUPFAM" id="SSF103506">
    <property type="entry name" value="Mitochondrial carrier"/>
    <property type="match status" value="1"/>
</dbReference>
<keyword evidence="3" id="KW-1133">Transmembrane helix</keyword>
<dbReference type="Proteomes" id="UP000189580">
    <property type="component" value="Chromosome d"/>
</dbReference>
<dbReference type="GeneID" id="30037255"/>
<evidence type="ECO:0000256" key="3">
    <source>
        <dbReference type="ARBA" id="ARBA00022989"/>
    </source>
</evidence>
<keyword evidence="2" id="KW-0812">Transmembrane</keyword>
<dbReference type="InterPro" id="IPR023395">
    <property type="entry name" value="MCP_dom_sf"/>
</dbReference>
<comment type="subcellular location">
    <subcellularLocation>
        <location evidence="1">Membrane</location>
        <topology evidence="1">Multi-pass membrane protein</topology>
    </subcellularLocation>
</comment>
<evidence type="ECO:0000256" key="2">
    <source>
        <dbReference type="ARBA" id="ARBA00022692"/>
    </source>
</evidence>
<dbReference type="PROSITE" id="PS51257">
    <property type="entry name" value="PROKAR_LIPOPROTEIN"/>
    <property type="match status" value="1"/>
</dbReference>
<dbReference type="RefSeq" id="XP_018736575.1">
    <property type="nucleotide sequence ID" value="XM_018882171.1"/>
</dbReference>
<evidence type="ECO:0000256" key="1">
    <source>
        <dbReference type="ARBA" id="ARBA00004141"/>
    </source>
</evidence>
<dbReference type="Gene3D" id="1.50.40.10">
    <property type="entry name" value="Mitochondrial carrier domain"/>
    <property type="match status" value="1"/>
</dbReference>
<dbReference type="GO" id="GO:0016020">
    <property type="term" value="C:membrane"/>
    <property type="evidence" value="ECO:0007669"/>
    <property type="project" value="UniProtKB-SubCell"/>
</dbReference>
<dbReference type="Pfam" id="PF00153">
    <property type="entry name" value="Mito_carr"/>
    <property type="match status" value="1"/>
</dbReference>
<gene>
    <name evidence="5" type="ORF">AWJ20_5055</name>
</gene>
<evidence type="ECO:0000256" key="4">
    <source>
        <dbReference type="ARBA" id="ARBA00023136"/>
    </source>
</evidence>
<protein>
    <submittedName>
        <fullName evidence="5">Mitochondrial iron ion transporter (Predicted)</fullName>
    </submittedName>
</protein>
<dbReference type="AlphaFoldDB" id="A0A167EHR5"/>
<reference evidence="5 6" key="1">
    <citation type="submission" date="2016-02" db="EMBL/GenBank/DDBJ databases">
        <title>Complete genome sequence and transcriptome regulation of the pentose utilising yeast Sugiyamaella lignohabitans.</title>
        <authorList>
            <person name="Bellasio M."/>
            <person name="Peymann A."/>
            <person name="Valli M."/>
            <person name="Sipitzky M."/>
            <person name="Graf A."/>
            <person name="Sauer M."/>
            <person name="Marx H."/>
            <person name="Mattanovich D."/>
        </authorList>
    </citation>
    <scope>NUCLEOTIDE SEQUENCE [LARGE SCALE GENOMIC DNA]</scope>
    <source>
        <strain evidence="5 6">CBS 10342</strain>
    </source>
</reference>
<accession>A0A167EHR5</accession>
<dbReference type="InterPro" id="IPR018108">
    <property type="entry name" value="MCP_transmembrane"/>
</dbReference>
<evidence type="ECO:0000313" key="5">
    <source>
        <dbReference type="EMBL" id="ANB14098.1"/>
    </source>
</evidence>
<dbReference type="KEGG" id="slb:AWJ20_5055"/>
<dbReference type="EMBL" id="CP014502">
    <property type="protein sequence ID" value="ANB14098.1"/>
    <property type="molecule type" value="Genomic_DNA"/>
</dbReference>
<keyword evidence="6" id="KW-1185">Reference proteome</keyword>
<keyword evidence="4" id="KW-0472">Membrane</keyword>
<evidence type="ECO:0000313" key="6">
    <source>
        <dbReference type="Proteomes" id="UP000189580"/>
    </source>
</evidence>